<organism evidence="2 3">
    <name type="scientific">Angomonas deanei</name>
    <dbReference type="NCBI Taxonomy" id="59799"/>
    <lineage>
        <taxon>Eukaryota</taxon>
        <taxon>Discoba</taxon>
        <taxon>Euglenozoa</taxon>
        <taxon>Kinetoplastea</taxon>
        <taxon>Metakinetoplastina</taxon>
        <taxon>Trypanosomatida</taxon>
        <taxon>Trypanosomatidae</taxon>
        <taxon>Strigomonadinae</taxon>
        <taxon>Angomonas</taxon>
    </lineage>
</organism>
<protein>
    <submittedName>
        <fullName evidence="2">Uncharacterized protein</fullName>
    </submittedName>
</protein>
<keyword evidence="3" id="KW-1185">Reference proteome</keyword>
<dbReference type="OrthoDB" id="272043at2759"/>
<evidence type="ECO:0000313" key="2">
    <source>
        <dbReference type="EMBL" id="CAD2219175.1"/>
    </source>
</evidence>
<dbReference type="EMBL" id="LR877157">
    <property type="protein sequence ID" value="CAD2219175.1"/>
    <property type="molecule type" value="Genomic_DNA"/>
</dbReference>
<dbReference type="AlphaFoldDB" id="A0A7G2CIH5"/>
<dbReference type="Proteomes" id="UP000515908">
    <property type="component" value="Chromosome 13"/>
</dbReference>
<dbReference type="VEuPathDB" id="TriTrypDB:ADEAN_000666800"/>
<sequence>MTPRDVLWESAACANKSLYSVTTCLVLEPREVLHLDLEITFENEKNKKDSQVYAFLNTVGGADWLSVWKVLFGSLLCTPFLLSSPDTTDSSSLVGTTEVSSSSATPVKALQSTIPGVPALPLSSITRSRTPKEADTSVVHFVFGKTTLGVPHTGCNINKRDSRFRFSDAFDASVGSQVASNLVLSESTLDVRYAEGAAQGIPTFIRSKFEMRFTVPEWECDPSLGPDGFSSRNLAFLLVMPLSNGTTSGENTVRQILLREFITNGPSDMPPWLNHPSIQLGTASMCARIQPTLRCQSYISPLSADQLLLSLDIANSSPRPVLLQGASFDLHSTERDDGTSGEEGSSSSPHWISFRRGPKAADMQYVELLTKVVTVTPMIVSHDRPPFILQPGETYSFQFVLQVLPQFCYLINAKSLEYVYVRQQQGGEEEGADRGLQHVLLSDFRGDPVTGTDIVSVLSSAYVTHAQVFYQINEDTPEGGELSLQHPARWSFGIQSVE</sequence>
<accession>A0A7G2CIH5</accession>
<proteinExistence type="predicted"/>
<gene>
    <name evidence="2" type="ORF">ADEAN_000666800</name>
</gene>
<feature type="region of interest" description="Disordered" evidence="1">
    <location>
        <begin position="332"/>
        <end position="352"/>
    </location>
</feature>
<name>A0A7G2CIH5_9TRYP</name>
<evidence type="ECO:0000313" key="3">
    <source>
        <dbReference type="Proteomes" id="UP000515908"/>
    </source>
</evidence>
<reference evidence="2 3" key="1">
    <citation type="submission" date="2020-08" db="EMBL/GenBank/DDBJ databases">
        <authorList>
            <person name="Newling K."/>
            <person name="Davey J."/>
            <person name="Forrester S."/>
        </authorList>
    </citation>
    <scope>NUCLEOTIDE SEQUENCE [LARGE SCALE GENOMIC DNA]</scope>
    <source>
        <strain evidence="3">Crithidia deanei Carvalho (ATCC PRA-265)</strain>
    </source>
</reference>
<evidence type="ECO:0000256" key="1">
    <source>
        <dbReference type="SAM" id="MobiDB-lite"/>
    </source>
</evidence>